<dbReference type="InterPro" id="IPR023214">
    <property type="entry name" value="HAD_sf"/>
</dbReference>
<protein>
    <recommendedName>
        <fullName evidence="4">phosphoglycolate phosphatase</fullName>
        <ecNumber evidence="4">3.1.3.18</ecNumber>
    </recommendedName>
</protein>
<evidence type="ECO:0000313" key="7">
    <source>
        <dbReference type="Proteomes" id="UP000787472"/>
    </source>
</evidence>
<name>A0A9E5MLN2_9GAMM</name>
<dbReference type="SFLD" id="SFLDS00003">
    <property type="entry name" value="Haloacid_Dehalogenase"/>
    <property type="match status" value="2"/>
</dbReference>
<organism evidence="6 7">
    <name type="scientific">Pseudomaricurvus hydrocarbonicus</name>
    <dbReference type="NCBI Taxonomy" id="1470433"/>
    <lineage>
        <taxon>Bacteria</taxon>
        <taxon>Pseudomonadati</taxon>
        <taxon>Pseudomonadota</taxon>
        <taxon>Gammaproteobacteria</taxon>
        <taxon>Cellvibrionales</taxon>
        <taxon>Cellvibrionaceae</taxon>
        <taxon>Pseudomaricurvus</taxon>
    </lineage>
</organism>
<dbReference type="InterPro" id="IPR006439">
    <property type="entry name" value="HAD-SF_hydro_IA"/>
</dbReference>
<sequence length="556" mass="64057">MSEKLSFPKLILFDWHGTLVNTLDAMYQAVEVLLDQLEDLDLVPSMSREMETRNIDDEKLLRYVRVFRHLHPKILAERRISRTDIFDVLFGDDEQAKNTAHQAYNENYRQFFGKVKPFQAGIYEYLCCLKASGIQLGIATNRSREFLDKELERVDGGRWQSLFEVILCGNETGHYKPAAGMLIEAMARVGIKNHEDVWYVGDSQSDMLTARRAAVPSVFYNGALWDEAWFKGAFVDHQMHYEPNAIVDDFDQLLDLFETLGALQQRPSRQPPREPPEPHIEPDWHPSVAQLRPPSLILFDWHATLVDTLDAMYHAVDDMLAEFEELELMQRLVTEDNAKSPEDMKLVTHVRQYKQLHPKIKADRKISRTDIFEVLFGEDDAAKRVAHGHFTRHYRKYYGTALPFESRVRYVLQGLLDIGMPVGVITNRDREFFIAELANVNGEDWSGFFQVSICGDDTEKRKPHTDQLQKAVDMFDMPLAEDVWYVGDSTTDTIAAKTAGVTSVFFNGAQWDQPWLNTIFPGSARYPHKPDVVVNDFSEFWALVLACRHKKQGFGR</sequence>
<gene>
    <name evidence="6" type="ORF">G8770_01580</name>
</gene>
<dbReference type="EMBL" id="JAAONZ010000001">
    <property type="protein sequence ID" value="NHO64235.1"/>
    <property type="molecule type" value="Genomic_DNA"/>
</dbReference>
<dbReference type="GO" id="GO:0008967">
    <property type="term" value="F:phosphoglycolate phosphatase activity"/>
    <property type="evidence" value="ECO:0007669"/>
    <property type="project" value="UniProtKB-EC"/>
</dbReference>
<comment type="similarity">
    <text evidence="3">Belongs to the HAD-like hydrolase superfamily. CbbY/CbbZ/Gph/YieH family.</text>
</comment>
<keyword evidence="7" id="KW-1185">Reference proteome</keyword>
<evidence type="ECO:0000256" key="2">
    <source>
        <dbReference type="ARBA" id="ARBA00004818"/>
    </source>
</evidence>
<proteinExistence type="inferred from homology"/>
<keyword evidence="6" id="KW-0378">Hydrolase</keyword>
<evidence type="ECO:0000256" key="5">
    <source>
        <dbReference type="SAM" id="MobiDB-lite"/>
    </source>
</evidence>
<dbReference type="PANTHER" id="PTHR43434">
    <property type="entry name" value="PHOSPHOGLYCOLATE PHOSPHATASE"/>
    <property type="match status" value="1"/>
</dbReference>
<dbReference type="PANTHER" id="PTHR43434:SF1">
    <property type="entry name" value="PHOSPHOGLYCOLATE PHOSPHATASE"/>
    <property type="match status" value="1"/>
</dbReference>
<dbReference type="Pfam" id="PF13419">
    <property type="entry name" value="HAD_2"/>
    <property type="match status" value="2"/>
</dbReference>
<dbReference type="AlphaFoldDB" id="A0A9E5MLN2"/>
<evidence type="ECO:0000256" key="1">
    <source>
        <dbReference type="ARBA" id="ARBA00000830"/>
    </source>
</evidence>
<dbReference type="RefSeq" id="WP_167181063.1">
    <property type="nucleotide sequence ID" value="NZ_JAAONZ010000001.1"/>
</dbReference>
<dbReference type="InterPro" id="IPR050155">
    <property type="entry name" value="HAD-like_hydrolase_sf"/>
</dbReference>
<comment type="catalytic activity">
    <reaction evidence="1">
        <text>2-phosphoglycolate + H2O = glycolate + phosphate</text>
        <dbReference type="Rhea" id="RHEA:14369"/>
        <dbReference type="ChEBI" id="CHEBI:15377"/>
        <dbReference type="ChEBI" id="CHEBI:29805"/>
        <dbReference type="ChEBI" id="CHEBI:43474"/>
        <dbReference type="ChEBI" id="CHEBI:58033"/>
        <dbReference type="EC" id="3.1.3.18"/>
    </reaction>
</comment>
<evidence type="ECO:0000256" key="4">
    <source>
        <dbReference type="ARBA" id="ARBA00013078"/>
    </source>
</evidence>
<dbReference type="Gene3D" id="1.10.150.240">
    <property type="entry name" value="Putative phosphatase, domain 2"/>
    <property type="match status" value="1"/>
</dbReference>
<comment type="pathway">
    <text evidence="2">Organic acid metabolism; glycolate biosynthesis; glycolate from 2-phosphoglycolate: step 1/1.</text>
</comment>
<dbReference type="Proteomes" id="UP000787472">
    <property type="component" value="Unassembled WGS sequence"/>
</dbReference>
<accession>A0A9E5MLN2</accession>
<dbReference type="InterPro" id="IPR023198">
    <property type="entry name" value="PGP-like_dom2"/>
</dbReference>
<dbReference type="EC" id="3.1.3.18" evidence="4"/>
<comment type="caution">
    <text evidence="6">The sequence shown here is derived from an EMBL/GenBank/DDBJ whole genome shotgun (WGS) entry which is preliminary data.</text>
</comment>
<dbReference type="Gene3D" id="3.40.50.1000">
    <property type="entry name" value="HAD superfamily/HAD-like"/>
    <property type="match status" value="2"/>
</dbReference>
<dbReference type="Gene3D" id="1.10.150.730">
    <property type="match status" value="1"/>
</dbReference>
<dbReference type="InterPro" id="IPR036412">
    <property type="entry name" value="HAD-like_sf"/>
</dbReference>
<evidence type="ECO:0000313" key="6">
    <source>
        <dbReference type="EMBL" id="NHO64235.1"/>
    </source>
</evidence>
<reference evidence="6" key="1">
    <citation type="submission" date="2020-03" db="EMBL/GenBank/DDBJ databases">
        <authorList>
            <person name="Guo F."/>
        </authorList>
    </citation>
    <scope>NUCLEOTIDE SEQUENCE</scope>
    <source>
        <strain evidence="6">JCM 30134</strain>
    </source>
</reference>
<feature type="compositionally biased region" description="Basic and acidic residues" evidence="5">
    <location>
        <begin position="271"/>
        <end position="284"/>
    </location>
</feature>
<dbReference type="InterPro" id="IPR041492">
    <property type="entry name" value="HAD_2"/>
</dbReference>
<dbReference type="SFLD" id="SFLDG01129">
    <property type="entry name" value="C1.5:_HAD__Beta-PGM__Phosphata"/>
    <property type="match status" value="2"/>
</dbReference>
<evidence type="ECO:0000256" key="3">
    <source>
        <dbReference type="ARBA" id="ARBA00006171"/>
    </source>
</evidence>
<feature type="region of interest" description="Disordered" evidence="5">
    <location>
        <begin position="264"/>
        <end position="286"/>
    </location>
</feature>
<dbReference type="NCBIfam" id="TIGR01549">
    <property type="entry name" value="HAD-SF-IA-v1"/>
    <property type="match status" value="1"/>
</dbReference>
<dbReference type="SUPFAM" id="SSF56784">
    <property type="entry name" value="HAD-like"/>
    <property type="match status" value="2"/>
</dbReference>
<dbReference type="GO" id="GO:0006281">
    <property type="term" value="P:DNA repair"/>
    <property type="evidence" value="ECO:0007669"/>
    <property type="project" value="TreeGrafter"/>
</dbReference>